<evidence type="ECO:0000256" key="1">
    <source>
        <dbReference type="SAM" id="Phobius"/>
    </source>
</evidence>
<protein>
    <submittedName>
        <fullName evidence="2">Uncharacterized protein</fullName>
    </submittedName>
</protein>
<gene>
    <name evidence="2" type="ORF">PM001_LOCUS5869</name>
</gene>
<dbReference type="AlphaFoldDB" id="A0AAV1TE12"/>
<accession>A0AAV1TE12</accession>
<evidence type="ECO:0000313" key="3">
    <source>
        <dbReference type="Proteomes" id="UP001162060"/>
    </source>
</evidence>
<organism evidence="2 3">
    <name type="scientific">Peronospora matthiolae</name>
    <dbReference type="NCBI Taxonomy" id="2874970"/>
    <lineage>
        <taxon>Eukaryota</taxon>
        <taxon>Sar</taxon>
        <taxon>Stramenopiles</taxon>
        <taxon>Oomycota</taxon>
        <taxon>Peronosporomycetes</taxon>
        <taxon>Peronosporales</taxon>
        <taxon>Peronosporaceae</taxon>
        <taxon>Peronospora</taxon>
    </lineage>
</organism>
<keyword evidence="1" id="KW-0812">Transmembrane</keyword>
<name>A0AAV1TE12_9STRA</name>
<comment type="caution">
    <text evidence="2">The sequence shown here is derived from an EMBL/GenBank/DDBJ whole genome shotgun (WGS) entry which is preliminary data.</text>
</comment>
<reference evidence="2" key="1">
    <citation type="submission" date="2024-01" db="EMBL/GenBank/DDBJ databases">
        <authorList>
            <person name="Webb A."/>
        </authorList>
    </citation>
    <scope>NUCLEOTIDE SEQUENCE</scope>
    <source>
        <strain evidence="2">Pm1</strain>
    </source>
</reference>
<feature type="transmembrane region" description="Helical" evidence="1">
    <location>
        <begin position="29"/>
        <end position="50"/>
    </location>
</feature>
<keyword evidence="1" id="KW-1133">Transmembrane helix</keyword>
<dbReference type="EMBL" id="CAKLBY020000047">
    <property type="protein sequence ID" value="CAK7918807.1"/>
    <property type="molecule type" value="Genomic_DNA"/>
</dbReference>
<sequence>MLTACCQYVLVRGAEICLFGAAGVWAAQLQTLALLFSAVVGYMVIATDLFEPFLVDIMTRQTINLLFLLVTIP</sequence>
<keyword evidence="1" id="KW-0472">Membrane</keyword>
<proteinExistence type="predicted"/>
<dbReference type="Proteomes" id="UP001162060">
    <property type="component" value="Unassembled WGS sequence"/>
</dbReference>
<evidence type="ECO:0000313" key="2">
    <source>
        <dbReference type="EMBL" id="CAK7918807.1"/>
    </source>
</evidence>